<dbReference type="Proteomes" id="UP000309340">
    <property type="component" value="Unassembled WGS sequence"/>
</dbReference>
<dbReference type="PANTHER" id="PTHR10887:SF341">
    <property type="entry name" value="NFX1-TYPE ZINC FINGER-CONTAINING PROTEIN 1"/>
    <property type="match status" value="1"/>
</dbReference>
<dbReference type="GO" id="GO:0031380">
    <property type="term" value="C:nuclear RNA-directed RNA polymerase complex"/>
    <property type="evidence" value="ECO:0007669"/>
    <property type="project" value="TreeGrafter"/>
</dbReference>
<sequence>MNENLAERFGRSRRAVRPENEQAEVWILPPQLNPKVREYFEDSKRPIDGGAWFSRPAVPSSAEILDTDTVNTSSADVVEIVPNKPKGAWESKEAYLGAQYELLREDAVQPLRLAVSRVRITPDGNEETFNGAVGIYEKVHICSMTCATRGIALRVTFSLGRVGKKIRWDHSKRLITGGLVVLTPVKDMFQTRAIVATVAARPLELLDLNPPEIDLYIARPEEMEIDPAAEWVMVEDRSGFYEADKHTLLALQRMMREPFPLAEHLVDAQPTVTAPAYVAEQPKRDLTSVLRNKHAKYENVEVLKQWPAQPSSDMDASQLAALRRILTKRLAVIQGPPGTGKTYVSEQAIKIMLANGKPDDPPIIIACQTNHAVDQLLRKIAEFEKEFVRLGGRSKDKEVIKKRTLYEVRMLTSDEQLAGSLKGNARKKMKDLEKEFGVLLSPLKPEKTPLDFTMLEKLGLLTPKQASSLEAGASRWVQDKRSNPNEACSSPFNVWLGKTLVSVPLKQQGEEFGFDFEEQDLAFEHLKELEAENMAKDDEDFETLHGLHLPLADNFTCRKATGISEAKVKDALREQDMWKIPEVTRGEIYRHLQSEAKKHILTVFREKAKVFNEQAAKRQIGQWEHDENILKQQKVIGMTTTGLSKYRGLLAALQPKVILIEEAAETLEAPVTVACLPSLQHLILVGDHKQLRPHCHVKAHEDRPFYLNVSLFERLVNNKVEFDTLAKQRRMIPEIRRILYPIYGELIKDHASVLDPERRPDVPGMGGVNSFFFTHQWPEQRDDQMSAVNPDEAEMIMGFVEYLIVNGMQARDITILTFYNGQRKRILSLVKDNQRSENNIFTEGIPIIVTVDSYQGEENKVVLLSLVRSNDKGQIGFLSIDNRVCVALSRAQCGFYIFGNGLLLYNEKYKTWLEVIKILAGHKRKSERPKIEPVSRLDEKLPVRCSNHNKKSLIGEAADWQTLTSAGGCDKKCDGLLPCGHKCVIACHPFSHDTIVCQQPYGKKLPCGHGQCEGDCGARCSCKLCNKARGPAQITDVPHMDQPSGGKGTLSRATSNSSGSWQSFAKEEPKRYADAAAAPSRRGSPQKQSLAKAEPKKKGEELLLDIAEEAVGKLGKLTLGMDGGVSKVTGSRSGSGSTVKGSSGGYEVVARQGKSARSSEKSLLDEENNG</sequence>
<dbReference type="Pfam" id="PF13087">
    <property type="entry name" value="AAA_12"/>
    <property type="match status" value="1"/>
</dbReference>
<evidence type="ECO:0008006" key="8">
    <source>
        <dbReference type="Google" id="ProtNLM"/>
    </source>
</evidence>
<gene>
    <name evidence="6" type="ORF">B0A55_09015</name>
</gene>
<dbReference type="GO" id="GO:0031048">
    <property type="term" value="P:regulatory ncRNA-mediated heterochromatin formation"/>
    <property type="evidence" value="ECO:0007669"/>
    <property type="project" value="TreeGrafter"/>
</dbReference>
<feature type="compositionally biased region" description="Low complexity" evidence="2">
    <location>
        <begin position="1124"/>
        <end position="1141"/>
    </location>
</feature>
<evidence type="ECO:0000256" key="2">
    <source>
        <dbReference type="SAM" id="MobiDB-lite"/>
    </source>
</evidence>
<keyword evidence="1" id="KW-0547">Nucleotide-binding</keyword>
<dbReference type="Pfam" id="PF13086">
    <property type="entry name" value="AAA_11"/>
    <property type="match status" value="1"/>
</dbReference>
<keyword evidence="7" id="KW-1185">Reference proteome</keyword>
<feature type="compositionally biased region" description="Polar residues" evidence="2">
    <location>
        <begin position="1051"/>
        <end position="1063"/>
    </location>
</feature>
<dbReference type="AlphaFoldDB" id="A0A4U0X1H1"/>
<proteinExistence type="predicted"/>
<keyword evidence="1" id="KW-0067">ATP-binding</keyword>
<dbReference type="GO" id="GO:0004386">
    <property type="term" value="F:helicase activity"/>
    <property type="evidence" value="ECO:0007669"/>
    <property type="project" value="InterPro"/>
</dbReference>
<evidence type="ECO:0000313" key="7">
    <source>
        <dbReference type="Proteomes" id="UP000309340"/>
    </source>
</evidence>
<feature type="region of interest" description="Disordered" evidence="2">
    <location>
        <begin position="1118"/>
        <end position="1170"/>
    </location>
</feature>
<dbReference type="Pfam" id="PF25396">
    <property type="entry name" value="ZNFX1"/>
    <property type="match status" value="1"/>
</dbReference>
<dbReference type="InterPro" id="IPR057373">
    <property type="entry name" value="ZNFX1"/>
</dbReference>
<dbReference type="InterPro" id="IPR041677">
    <property type="entry name" value="DNA2/NAM7_AAA_11"/>
</dbReference>
<dbReference type="InterPro" id="IPR027417">
    <property type="entry name" value="P-loop_NTPase"/>
</dbReference>
<evidence type="ECO:0000259" key="4">
    <source>
        <dbReference type="Pfam" id="PF13087"/>
    </source>
</evidence>
<dbReference type="InterPro" id="IPR041679">
    <property type="entry name" value="DNA2/NAM7-like_C"/>
</dbReference>
<keyword evidence="1" id="KW-0378">Hydrolase</keyword>
<feature type="region of interest" description="Disordered" evidence="2">
    <location>
        <begin position="1033"/>
        <end position="1097"/>
    </location>
</feature>
<evidence type="ECO:0000259" key="5">
    <source>
        <dbReference type="Pfam" id="PF25396"/>
    </source>
</evidence>
<feature type="domain" description="DNA2/NAM7 helicase-like C-terminal" evidence="4">
    <location>
        <begin position="707"/>
        <end position="900"/>
    </location>
</feature>
<dbReference type="PANTHER" id="PTHR10887">
    <property type="entry name" value="DNA2/NAM7 HELICASE FAMILY"/>
    <property type="match status" value="1"/>
</dbReference>
<name>A0A4U0X1H1_9PEZI</name>
<dbReference type="CDD" id="cd18808">
    <property type="entry name" value="SF1_C_Upf1"/>
    <property type="match status" value="1"/>
</dbReference>
<evidence type="ECO:0000313" key="6">
    <source>
        <dbReference type="EMBL" id="TKA68803.1"/>
    </source>
</evidence>
<dbReference type="SUPFAM" id="SSF52540">
    <property type="entry name" value="P-loop containing nucleoside triphosphate hydrolases"/>
    <property type="match status" value="1"/>
</dbReference>
<organism evidence="6 7">
    <name type="scientific">Friedmanniomyces simplex</name>
    <dbReference type="NCBI Taxonomy" id="329884"/>
    <lineage>
        <taxon>Eukaryota</taxon>
        <taxon>Fungi</taxon>
        <taxon>Dikarya</taxon>
        <taxon>Ascomycota</taxon>
        <taxon>Pezizomycotina</taxon>
        <taxon>Dothideomycetes</taxon>
        <taxon>Dothideomycetidae</taxon>
        <taxon>Mycosphaerellales</taxon>
        <taxon>Teratosphaeriaceae</taxon>
        <taxon>Friedmanniomyces</taxon>
    </lineage>
</organism>
<keyword evidence="1" id="KW-0347">Helicase</keyword>
<accession>A0A4U0X1H1</accession>
<dbReference type="Gene3D" id="3.40.50.300">
    <property type="entry name" value="P-loop containing nucleotide triphosphate hydrolases"/>
    <property type="match status" value="3"/>
</dbReference>
<dbReference type="CDD" id="cd06008">
    <property type="entry name" value="NF-X1-zinc-finger"/>
    <property type="match status" value="1"/>
</dbReference>
<feature type="domain" description="DNA2/NAM7 helicase helicase" evidence="3">
    <location>
        <begin position="314"/>
        <end position="695"/>
    </location>
</feature>
<comment type="caution">
    <text evidence="6">The sequence shown here is derived from an EMBL/GenBank/DDBJ whole genome shotgun (WGS) entry which is preliminary data.</text>
</comment>
<protein>
    <recommendedName>
        <fullName evidence="8">Helicase ATP-binding domain-containing protein</fullName>
    </recommendedName>
</protein>
<dbReference type="OrthoDB" id="409395at2759"/>
<evidence type="ECO:0000256" key="1">
    <source>
        <dbReference type="ARBA" id="ARBA00022806"/>
    </source>
</evidence>
<evidence type="ECO:0000259" key="3">
    <source>
        <dbReference type="Pfam" id="PF13086"/>
    </source>
</evidence>
<feature type="domain" description="ZNFX1" evidence="5">
    <location>
        <begin position="132"/>
        <end position="236"/>
    </location>
</feature>
<dbReference type="InterPro" id="IPR045055">
    <property type="entry name" value="DNA2/NAM7-like"/>
</dbReference>
<dbReference type="EMBL" id="NAJQ01000485">
    <property type="protein sequence ID" value="TKA68803.1"/>
    <property type="molecule type" value="Genomic_DNA"/>
</dbReference>
<reference evidence="6 7" key="1">
    <citation type="submission" date="2017-03" db="EMBL/GenBank/DDBJ databases">
        <title>Genomes of endolithic fungi from Antarctica.</title>
        <authorList>
            <person name="Coleine C."/>
            <person name="Masonjones S."/>
            <person name="Stajich J.E."/>
        </authorList>
    </citation>
    <scope>NUCLEOTIDE SEQUENCE [LARGE SCALE GENOMIC DNA]</scope>
    <source>
        <strain evidence="6 7">CCFEE 5184</strain>
    </source>
</reference>
<dbReference type="InterPro" id="IPR047187">
    <property type="entry name" value="SF1_C_Upf1"/>
</dbReference>